<gene>
    <name evidence="1" type="ORF">SAMN04515678_109163</name>
</gene>
<dbReference type="EMBL" id="FOMS01000009">
    <property type="protein sequence ID" value="SFE41128.1"/>
    <property type="molecule type" value="Genomic_DNA"/>
</dbReference>
<dbReference type="AlphaFoldDB" id="A0A1I2AC64"/>
<sequence length="122" mass="12489">MRLKRTRGLTLIELAVAVAVLSLGTLAAIRAQDAASRSLGQAMPRLLAGVAAENRAQELRLAGAAAGRGLPGSVTLGGFDIRYETTFRETAGGLVEARIRAVSETGPGALLTVWLPPPGTGG</sequence>
<name>A0A1I2AC64_9RHOB</name>
<accession>A0A1I2AC64</accession>
<evidence type="ECO:0000313" key="1">
    <source>
        <dbReference type="EMBL" id="SFE41128.1"/>
    </source>
</evidence>
<protein>
    <submittedName>
        <fullName evidence="1">General secretion pathway protein I</fullName>
    </submittedName>
</protein>
<dbReference type="OrthoDB" id="7743552at2"/>
<dbReference type="RefSeq" id="WP_149756738.1">
    <property type="nucleotide sequence ID" value="NZ_FOMS01000009.1"/>
</dbReference>
<dbReference type="Proteomes" id="UP000325289">
    <property type="component" value="Unassembled WGS sequence"/>
</dbReference>
<dbReference type="NCBIfam" id="TIGR02532">
    <property type="entry name" value="IV_pilin_GFxxxE"/>
    <property type="match status" value="1"/>
</dbReference>
<reference evidence="1 2" key="1">
    <citation type="submission" date="2016-10" db="EMBL/GenBank/DDBJ databases">
        <authorList>
            <person name="Varghese N."/>
            <person name="Submissions S."/>
        </authorList>
    </citation>
    <scope>NUCLEOTIDE SEQUENCE [LARGE SCALE GENOMIC DNA]</scope>
    <source>
        <strain evidence="2">YIM D21,KCTC 23444,ACCC 10710</strain>
    </source>
</reference>
<dbReference type="PROSITE" id="PS00409">
    <property type="entry name" value="PROKAR_NTER_METHYL"/>
    <property type="match status" value="1"/>
</dbReference>
<keyword evidence="2" id="KW-1185">Reference proteome</keyword>
<organism evidence="1 2">
    <name type="scientific">Roseivivax sediminis</name>
    <dbReference type="NCBI Taxonomy" id="936889"/>
    <lineage>
        <taxon>Bacteria</taxon>
        <taxon>Pseudomonadati</taxon>
        <taxon>Pseudomonadota</taxon>
        <taxon>Alphaproteobacteria</taxon>
        <taxon>Rhodobacterales</taxon>
        <taxon>Roseobacteraceae</taxon>
        <taxon>Roseivivax</taxon>
    </lineage>
</organism>
<dbReference type="Pfam" id="PF07963">
    <property type="entry name" value="N_methyl"/>
    <property type="match status" value="1"/>
</dbReference>
<evidence type="ECO:0000313" key="2">
    <source>
        <dbReference type="Proteomes" id="UP000325289"/>
    </source>
</evidence>
<proteinExistence type="predicted"/>
<dbReference type="InterPro" id="IPR012902">
    <property type="entry name" value="N_methyl_site"/>
</dbReference>